<dbReference type="GO" id="GO:0005886">
    <property type="term" value="C:plasma membrane"/>
    <property type="evidence" value="ECO:0007669"/>
    <property type="project" value="UniProtKB-SubCell"/>
</dbReference>
<feature type="transmembrane region" description="Helical" evidence="14">
    <location>
        <begin position="20"/>
        <end position="39"/>
    </location>
</feature>
<evidence type="ECO:0000256" key="6">
    <source>
        <dbReference type="ARBA" id="ARBA00022692"/>
    </source>
</evidence>
<comment type="caution">
    <text evidence="16">The sequence shown here is derived from an EMBL/GenBank/DDBJ whole genome shotgun (WGS) entry which is preliminary data.</text>
</comment>
<evidence type="ECO:0000256" key="9">
    <source>
        <dbReference type="ARBA" id="ARBA00022956"/>
    </source>
</evidence>
<evidence type="ECO:0000256" key="10">
    <source>
        <dbReference type="ARBA" id="ARBA00022989"/>
    </source>
</evidence>
<dbReference type="AlphaFoldDB" id="A0A8I1GC31"/>
<name>A0A8I1GC31_9HYPH</name>
<evidence type="ECO:0000256" key="4">
    <source>
        <dbReference type="ARBA" id="ARBA00022494"/>
    </source>
</evidence>
<evidence type="ECO:0000256" key="7">
    <source>
        <dbReference type="ARBA" id="ARBA00022723"/>
    </source>
</evidence>
<keyword evidence="9" id="KW-0076">Bacteriochlorophyll</keyword>
<evidence type="ECO:0000256" key="1">
    <source>
        <dbReference type="ARBA" id="ARBA00002455"/>
    </source>
</evidence>
<keyword evidence="11" id="KW-0157">Chromophore</keyword>
<keyword evidence="7" id="KW-0479">Metal-binding</keyword>
<dbReference type="InterPro" id="IPR018332">
    <property type="entry name" value="Antenna_alpha"/>
</dbReference>
<evidence type="ECO:0000256" key="13">
    <source>
        <dbReference type="ARBA" id="ARBA00023243"/>
    </source>
</evidence>
<dbReference type="InterPro" id="IPR035889">
    <property type="entry name" value="Light-harvesting_complex"/>
</dbReference>
<evidence type="ECO:0000256" key="3">
    <source>
        <dbReference type="ARBA" id="ARBA00022475"/>
    </source>
</evidence>
<keyword evidence="3" id="KW-1003">Cell membrane</keyword>
<dbReference type="PRINTS" id="PR00673">
    <property type="entry name" value="LIGHTHARVSTA"/>
</dbReference>
<comment type="function">
    <text evidence="1">Antenna complexes are light-harvesting systems, which transfer the excitation energy to the reaction centers.</text>
</comment>
<proteinExistence type="predicted"/>
<reference evidence="16 17" key="1">
    <citation type="submission" date="2020-12" db="EMBL/GenBank/DDBJ databases">
        <title>Revised draft genomes of Rhodomicrobium vannielii ATCC 17100 and Rhodomicrobium udaipurense JA643.</title>
        <authorList>
            <person name="Conners E.M."/>
            <person name="Davenport E.J."/>
            <person name="Bose A."/>
        </authorList>
    </citation>
    <scope>NUCLEOTIDE SEQUENCE [LARGE SCALE GENOMIC DNA]</scope>
    <source>
        <strain evidence="16 17">JA643</strain>
    </source>
</reference>
<keyword evidence="6 14" id="KW-0812">Transmembrane</keyword>
<protein>
    <submittedName>
        <fullName evidence="16">Light-harvesting protein</fullName>
    </submittedName>
</protein>
<evidence type="ECO:0000256" key="12">
    <source>
        <dbReference type="ARBA" id="ARBA00023136"/>
    </source>
</evidence>
<keyword evidence="13" id="KW-0437">Light-harvesting polypeptide</keyword>
<organism evidence="16 17">
    <name type="scientific">Rhodomicrobium udaipurense</name>
    <dbReference type="NCBI Taxonomy" id="1202716"/>
    <lineage>
        <taxon>Bacteria</taxon>
        <taxon>Pseudomonadati</taxon>
        <taxon>Pseudomonadota</taxon>
        <taxon>Alphaproteobacteria</taxon>
        <taxon>Hyphomicrobiales</taxon>
        <taxon>Hyphomicrobiaceae</taxon>
        <taxon>Rhodomicrobium</taxon>
    </lineage>
</organism>
<dbReference type="Pfam" id="PF00556">
    <property type="entry name" value="LHC"/>
    <property type="match status" value="1"/>
</dbReference>
<evidence type="ECO:0000256" key="2">
    <source>
        <dbReference type="ARBA" id="ARBA00004249"/>
    </source>
</evidence>
<keyword evidence="4" id="KW-0148">Chlorophyll</keyword>
<evidence type="ECO:0000259" key="15">
    <source>
        <dbReference type="Pfam" id="PF00556"/>
    </source>
</evidence>
<comment type="subcellular location">
    <subcellularLocation>
        <location evidence="2">Cell inner membrane</location>
        <topology evidence="2">Single-pass type II membrane protein</topology>
    </subcellularLocation>
</comment>
<accession>A0A8I1GC31</accession>
<dbReference type="Proteomes" id="UP000623250">
    <property type="component" value="Unassembled WGS sequence"/>
</dbReference>
<keyword evidence="5" id="KW-0042">Antenna complex</keyword>
<dbReference type="SUPFAM" id="SSF56918">
    <property type="entry name" value="Light-harvesting complex subunits"/>
    <property type="match status" value="1"/>
</dbReference>
<evidence type="ECO:0000256" key="11">
    <source>
        <dbReference type="ARBA" id="ARBA00022991"/>
    </source>
</evidence>
<evidence type="ECO:0000256" key="5">
    <source>
        <dbReference type="ARBA" id="ARBA00022549"/>
    </source>
</evidence>
<dbReference type="GO" id="GO:0019684">
    <property type="term" value="P:photosynthesis, light reaction"/>
    <property type="evidence" value="ECO:0007669"/>
    <property type="project" value="InterPro"/>
</dbReference>
<sequence>MADTDGQAGIWLVVPPKVGLPLLLGTVTLIAVLVHASLIGHTKWFPKYWDGAAAKTASIETSVVR</sequence>
<evidence type="ECO:0000313" key="16">
    <source>
        <dbReference type="EMBL" id="MBJ7542209.1"/>
    </source>
</evidence>
<dbReference type="GO" id="GO:0042314">
    <property type="term" value="F:bacteriochlorophyll binding"/>
    <property type="evidence" value="ECO:0007669"/>
    <property type="project" value="UniProtKB-KW"/>
</dbReference>
<keyword evidence="10 14" id="KW-1133">Transmembrane helix</keyword>
<gene>
    <name evidence="16" type="ORF">JDN41_01390</name>
</gene>
<dbReference type="Gene3D" id="4.10.220.20">
    <property type="entry name" value="Light-harvesting complex"/>
    <property type="match status" value="1"/>
</dbReference>
<evidence type="ECO:0000256" key="14">
    <source>
        <dbReference type="SAM" id="Phobius"/>
    </source>
</evidence>
<dbReference type="RefSeq" id="WP_013419932.1">
    <property type="nucleotide sequence ID" value="NZ_JAEMUK010000002.1"/>
</dbReference>
<dbReference type="EMBL" id="JAEMUK010000002">
    <property type="protein sequence ID" value="MBJ7542209.1"/>
    <property type="molecule type" value="Genomic_DNA"/>
</dbReference>
<evidence type="ECO:0000313" key="17">
    <source>
        <dbReference type="Proteomes" id="UP000623250"/>
    </source>
</evidence>
<keyword evidence="8" id="KW-0460">Magnesium</keyword>
<keyword evidence="12 14" id="KW-0472">Membrane</keyword>
<feature type="domain" description="Antenna complex alpha/beta subunit" evidence="15">
    <location>
        <begin position="10"/>
        <end position="45"/>
    </location>
</feature>
<evidence type="ECO:0000256" key="8">
    <source>
        <dbReference type="ARBA" id="ARBA00022842"/>
    </source>
</evidence>
<dbReference type="InterPro" id="IPR000066">
    <property type="entry name" value="Antenna_a/b"/>
</dbReference>
<dbReference type="GO" id="GO:0046872">
    <property type="term" value="F:metal ion binding"/>
    <property type="evidence" value="ECO:0007669"/>
    <property type="project" value="UniProtKB-KW"/>
</dbReference>
<dbReference type="GO" id="GO:0030077">
    <property type="term" value="C:plasma membrane light-harvesting complex"/>
    <property type="evidence" value="ECO:0007669"/>
    <property type="project" value="InterPro"/>
</dbReference>
<keyword evidence="17" id="KW-1185">Reference proteome</keyword>